<dbReference type="InterPro" id="IPR045279">
    <property type="entry name" value="ARR-like"/>
</dbReference>
<dbReference type="GO" id="GO:0000160">
    <property type="term" value="P:phosphorelay signal transduction system"/>
    <property type="evidence" value="ECO:0007669"/>
    <property type="project" value="UniProtKB-KW"/>
</dbReference>
<dbReference type="Pfam" id="PF00072">
    <property type="entry name" value="Response_reg"/>
    <property type="match status" value="1"/>
</dbReference>
<dbReference type="FunFam" id="1.10.10.60:FF:000007">
    <property type="entry name" value="Two-component response regulator"/>
    <property type="match status" value="1"/>
</dbReference>
<evidence type="ECO:0000256" key="4">
    <source>
        <dbReference type="ARBA" id="ARBA00022864"/>
    </source>
</evidence>
<dbReference type="SUPFAM" id="SSF52172">
    <property type="entry name" value="CheY-like"/>
    <property type="match status" value="1"/>
</dbReference>
<dbReference type="EMBL" id="MW302583">
    <property type="protein sequence ID" value="QSD99737.1"/>
    <property type="molecule type" value="Genomic_DNA"/>
</dbReference>
<gene>
    <name evidence="14" type="primary">EVM0011160.1</name>
</gene>
<dbReference type="Pfam" id="PF00249">
    <property type="entry name" value="Myb_DNA-binding"/>
    <property type="match status" value="1"/>
</dbReference>
<reference evidence="14" key="1">
    <citation type="journal article" name="Plants (Basel)">
        <title>NAC and MYB Families and Lignin Biosynthesis-Related Members Identification and Expression Analysis in Melilotus albus.</title>
        <authorList>
            <person name="Chen L."/>
            <person name="Wu F."/>
            <person name="Zhang J."/>
        </authorList>
    </citation>
    <scope>NUCLEOTIDE SEQUENCE</scope>
</reference>
<dbReference type="GO" id="GO:0005634">
    <property type="term" value="C:nucleus"/>
    <property type="evidence" value="ECO:0007669"/>
    <property type="project" value="UniProtKB-SubCell"/>
</dbReference>
<dbReference type="InterPro" id="IPR006447">
    <property type="entry name" value="Myb_dom_plants"/>
</dbReference>
<dbReference type="SMART" id="SM00448">
    <property type="entry name" value="REC"/>
    <property type="match status" value="1"/>
</dbReference>
<keyword evidence="5 11" id="KW-0902">Two-component regulatory system</keyword>
<evidence type="ECO:0000313" key="14">
    <source>
        <dbReference type="EMBL" id="QSD99737.1"/>
    </source>
</evidence>
<comment type="similarity">
    <text evidence="2">Belongs to the ARR family. Type-B subfamily.</text>
</comment>
<dbReference type="InterPro" id="IPR001005">
    <property type="entry name" value="SANT/Myb"/>
</dbReference>
<feature type="domain" description="Response regulatory" evidence="13">
    <location>
        <begin position="30"/>
        <end position="145"/>
    </location>
</feature>
<evidence type="ECO:0000256" key="11">
    <source>
        <dbReference type="PIRNR" id="PIRNR036392"/>
    </source>
</evidence>
<sequence length="470" mass="54023">MVHNRSLLSDNKDNAFFPSPHLDAFPAGLRVLVVDDDPTWLRILEKMLKKCFYRVTTCSLAAEALKKLRERKDAYDIVISDVNMPDMDGFKLLEHVGLEMDIPVIMMSVDGETSRVMKGVQHGACDYLLKPIRMKELRNIWQHVLRKRIHEAREFESLEGIHLMRNGSDHTGDGNMFAVGEEMNLMKKRKDLDNKHEDKEFGDQTSIKKARVVWSVDLHQKFVKAVNQIGFDKVGPKKILDLMNVPWLTRENVASHLQKYRLYLSRLQMENSQKSSSSGIMHSDSFSKYSGCLSFLNKQQNDVAIESFIPTQYLWNEVPKRPHKEQNTLVQSKDSFIHLPLNVTQQHFQVDQSQSINFNPSDYKSDYISPANSAVSTVDTFHCQSKSLMLNDQSPDIIFTSNLSSKTPEFNLGCISDMEIYRRNLLLGIEPASTPLNEDLNFFLLQEMSKYYDPRLIAEVPTNLHASPDY</sequence>
<keyword evidence="10 11" id="KW-0539">Nucleus</keyword>
<keyword evidence="6 11" id="KW-0805">Transcription regulation</keyword>
<protein>
    <recommendedName>
        <fullName evidence="11">Two-component response regulator</fullName>
    </recommendedName>
</protein>
<comment type="function">
    <text evidence="11">Transcriptional activator that binds specific DNA sequence.</text>
</comment>
<evidence type="ECO:0000256" key="9">
    <source>
        <dbReference type="ARBA" id="ARBA00023163"/>
    </source>
</evidence>
<dbReference type="InterPro" id="IPR009057">
    <property type="entry name" value="Homeodomain-like_sf"/>
</dbReference>
<keyword evidence="9 11" id="KW-0804">Transcription</keyword>
<dbReference type="InterPro" id="IPR001789">
    <property type="entry name" value="Sig_transdc_resp-reg_receiver"/>
</dbReference>
<feature type="modified residue" description="4-aspartylphosphate" evidence="12">
    <location>
        <position position="81"/>
    </location>
</feature>
<keyword evidence="4" id="KW-0932">Cytokinin signaling pathway</keyword>
<evidence type="ECO:0000256" key="2">
    <source>
        <dbReference type="ARBA" id="ARBA00006015"/>
    </source>
</evidence>
<dbReference type="InterPro" id="IPR011006">
    <property type="entry name" value="CheY-like_superfamily"/>
</dbReference>
<evidence type="ECO:0000259" key="13">
    <source>
        <dbReference type="PROSITE" id="PS50110"/>
    </source>
</evidence>
<dbReference type="Gene3D" id="3.40.50.2300">
    <property type="match status" value="1"/>
</dbReference>
<dbReference type="GO" id="GO:0009736">
    <property type="term" value="P:cytokinin-activated signaling pathway"/>
    <property type="evidence" value="ECO:0007669"/>
    <property type="project" value="UniProtKB-KW"/>
</dbReference>
<evidence type="ECO:0000256" key="6">
    <source>
        <dbReference type="ARBA" id="ARBA00023015"/>
    </source>
</evidence>
<dbReference type="InterPro" id="IPR017053">
    <property type="entry name" value="Response_reg_B-typ_pln"/>
</dbReference>
<keyword evidence="8 11" id="KW-0010">Activator</keyword>
<name>A0A896W4D4_MELAB</name>
<evidence type="ECO:0000256" key="8">
    <source>
        <dbReference type="ARBA" id="ARBA00023159"/>
    </source>
</evidence>
<dbReference type="Gene3D" id="1.10.10.60">
    <property type="entry name" value="Homeodomain-like"/>
    <property type="match status" value="1"/>
</dbReference>
<dbReference type="NCBIfam" id="TIGR01557">
    <property type="entry name" value="myb_SHAQKYF"/>
    <property type="match status" value="1"/>
</dbReference>
<dbReference type="AlphaFoldDB" id="A0A896W4D4"/>
<evidence type="ECO:0000256" key="1">
    <source>
        <dbReference type="ARBA" id="ARBA00004123"/>
    </source>
</evidence>
<keyword evidence="7 11" id="KW-0238">DNA-binding</keyword>
<evidence type="ECO:0000256" key="5">
    <source>
        <dbReference type="ARBA" id="ARBA00023012"/>
    </source>
</evidence>
<keyword evidence="3 12" id="KW-0597">Phosphoprotein</keyword>
<accession>A0A896W4D4</accession>
<comment type="subcellular location">
    <subcellularLocation>
        <location evidence="1 11">Nucleus</location>
    </subcellularLocation>
</comment>
<dbReference type="PROSITE" id="PS50110">
    <property type="entry name" value="RESPONSE_REGULATORY"/>
    <property type="match status" value="1"/>
</dbReference>
<evidence type="ECO:0000256" key="7">
    <source>
        <dbReference type="ARBA" id="ARBA00023125"/>
    </source>
</evidence>
<dbReference type="GO" id="GO:0003700">
    <property type="term" value="F:DNA-binding transcription factor activity"/>
    <property type="evidence" value="ECO:0007669"/>
    <property type="project" value="UniProtKB-UniRule"/>
</dbReference>
<dbReference type="PANTHER" id="PTHR43874:SF59">
    <property type="entry name" value="TWO-COMPONENT RESPONSE REGULATOR"/>
    <property type="match status" value="1"/>
</dbReference>
<evidence type="ECO:0000256" key="3">
    <source>
        <dbReference type="ARBA" id="ARBA00022553"/>
    </source>
</evidence>
<dbReference type="PIRSF" id="PIRSF036392">
    <property type="entry name" value="RR_ARR_type-B"/>
    <property type="match status" value="1"/>
</dbReference>
<evidence type="ECO:0000256" key="10">
    <source>
        <dbReference type="ARBA" id="ARBA00023242"/>
    </source>
</evidence>
<dbReference type="GO" id="GO:0003677">
    <property type="term" value="F:DNA binding"/>
    <property type="evidence" value="ECO:0007669"/>
    <property type="project" value="UniProtKB-KW"/>
</dbReference>
<organism evidence="14">
    <name type="scientific">Melilotus albus</name>
    <name type="common">White sweet clover</name>
    <name type="synonym">Melilotus officinalis subsp. albus</name>
    <dbReference type="NCBI Taxonomy" id="47082"/>
    <lineage>
        <taxon>Eukaryota</taxon>
        <taxon>Viridiplantae</taxon>
        <taxon>Streptophyta</taxon>
        <taxon>Embryophyta</taxon>
        <taxon>Tracheophyta</taxon>
        <taxon>Spermatophyta</taxon>
        <taxon>Magnoliopsida</taxon>
        <taxon>eudicotyledons</taxon>
        <taxon>Gunneridae</taxon>
        <taxon>Pentapetalae</taxon>
        <taxon>rosids</taxon>
        <taxon>fabids</taxon>
        <taxon>Fabales</taxon>
        <taxon>Fabaceae</taxon>
        <taxon>Papilionoideae</taxon>
        <taxon>50 kb inversion clade</taxon>
        <taxon>NPAAA clade</taxon>
        <taxon>Hologalegina</taxon>
        <taxon>IRL clade</taxon>
        <taxon>Trifolieae</taxon>
        <taxon>Melilotus</taxon>
    </lineage>
</organism>
<dbReference type="PANTHER" id="PTHR43874">
    <property type="entry name" value="TWO-COMPONENT RESPONSE REGULATOR"/>
    <property type="match status" value="1"/>
</dbReference>
<evidence type="ECO:0000256" key="12">
    <source>
        <dbReference type="PROSITE-ProRule" id="PRU00169"/>
    </source>
</evidence>
<dbReference type="CDD" id="cd17584">
    <property type="entry name" value="REC_typeB_ARR-like"/>
    <property type="match status" value="1"/>
</dbReference>
<dbReference type="SUPFAM" id="SSF46689">
    <property type="entry name" value="Homeodomain-like"/>
    <property type="match status" value="1"/>
</dbReference>
<proteinExistence type="inferred from homology"/>